<dbReference type="RefSeq" id="WP_344478361.1">
    <property type="nucleotide sequence ID" value="NZ_BAAAQX010000012.1"/>
</dbReference>
<evidence type="ECO:0000313" key="1">
    <source>
        <dbReference type="EMBL" id="GAA2209324.1"/>
    </source>
</evidence>
<dbReference type="Proteomes" id="UP001499843">
    <property type="component" value="Unassembled WGS sequence"/>
</dbReference>
<reference evidence="1 2" key="1">
    <citation type="journal article" date="2019" name="Int. J. Syst. Evol. Microbiol.">
        <title>The Global Catalogue of Microorganisms (GCM) 10K type strain sequencing project: providing services to taxonomists for standard genome sequencing and annotation.</title>
        <authorList>
            <consortium name="The Broad Institute Genomics Platform"/>
            <consortium name="The Broad Institute Genome Sequencing Center for Infectious Disease"/>
            <person name="Wu L."/>
            <person name="Ma J."/>
        </authorList>
    </citation>
    <scope>NUCLEOTIDE SEQUENCE [LARGE SCALE GENOMIC DNA]</scope>
    <source>
        <strain evidence="1 2">JCM 16114</strain>
    </source>
</reference>
<evidence type="ECO:0000313" key="2">
    <source>
        <dbReference type="Proteomes" id="UP001499843"/>
    </source>
</evidence>
<gene>
    <name evidence="1" type="ORF">GCM10009850_047820</name>
</gene>
<protein>
    <submittedName>
        <fullName evidence="1">Uncharacterized protein</fullName>
    </submittedName>
</protein>
<keyword evidence="2" id="KW-1185">Reference proteome</keyword>
<dbReference type="EMBL" id="BAAAQX010000012">
    <property type="protein sequence ID" value="GAA2209324.1"/>
    <property type="molecule type" value="Genomic_DNA"/>
</dbReference>
<comment type="caution">
    <text evidence="1">The sequence shown here is derived from an EMBL/GenBank/DDBJ whole genome shotgun (WGS) entry which is preliminary data.</text>
</comment>
<name>A0ABN3CJ22_9ACTN</name>
<proteinExistence type="predicted"/>
<accession>A0ABN3CJ22</accession>
<sequence>MSVLIQGSQLRALLLGVRVEQPAKTVPQNALSSLFTISGGRILLTGLYGEVTTVIGGTTPNAKLVYSPTSGTDTDLCTATAITSDAVNSQYSLPAAVGSALNVSSQVGQVVAQGGTGHVLNAGTVDVHVSAADATGAIKWSLTYIPLDDGASVAAA</sequence>
<organism evidence="1 2">
    <name type="scientific">Nonomuraea monospora</name>
    <dbReference type="NCBI Taxonomy" id="568818"/>
    <lineage>
        <taxon>Bacteria</taxon>
        <taxon>Bacillati</taxon>
        <taxon>Actinomycetota</taxon>
        <taxon>Actinomycetes</taxon>
        <taxon>Streptosporangiales</taxon>
        <taxon>Streptosporangiaceae</taxon>
        <taxon>Nonomuraea</taxon>
    </lineage>
</organism>